<name>A0AAE4LK25_9BACT</name>
<dbReference type="AlphaFoldDB" id="A0AAE4LK25"/>
<evidence type="ECO:0000313" key="2">
    <source>
        <dbReference type="EMBL" id="MDU0259074.1"/>
    </source>
</evidence>
<evidence type="ECO:0000313" key="3">
    <source>
        <dbReference type="Proteomes" id="UP001181347"/>
    </source>
</evidence>
<evidence type="ECO:0000256" key="1">
    <source>
        <dbReference type="SAM" id="MobiDB-lite"/>
    </source>
</evidence>
<reference evidence="2" key="1">
    <citation type="submission" date="2023-10" db="EMBL/GenBank/DDBJ databases">
        <title>Genome Sequence of the Bacteria from From Gut Wall in Crohn's Disease.</title>
        <authorList>
            <person name="Rodriguez-Palacios A."/>
        </authorList>
    </citation>
    <scope>NUCLEOTIDE SEQUENCE</scope>
    <source>
        <strain evidence="2">CavFT-hAR58</strain>
    </source>
</reference>
<comment type="caution">
    <text evidence="2">The sequence shown here is derived from an EMBL/GenBank/DDBJ whole genome shotgun (WGS) entry which is preliminary data.</text>
</comment>
<sequence>MTAAVLTITSCSKDESTEVNNGQAIDFRVAMETRATETTTANITNFLVTAINAGNSNFFTDQAFTKTGSYFTSNPAYYWPNDGSNLSFFAYSPSATDLGATISITSASKTMTNFSPAAAIASQKDFITASATGSKANESTGVALTFAHRLAQIEIKAKNANQGYVYKVQGVRIGQPVSQATTFDFGTSAWTLGTTKSNYEVTYTSAKTLNATAASIMATDGNNAMLIPQQLTAWTPDSDKTNTKKGAYIAVKVNITTTSGARVYPDASVGEYDWVAVPVGTNWVAGQKYVYTLDFSNGAGRVDPEKPDPTDPDPFKPGEPILGDPIKFTVTVTPWVDAPQNLNM</sequence>
<dbReference type="CDD" id="cd13121">
    <property type="entry name" value="BF2867_like_C"/>
    <property type="match status" value="1"/>
</dbReference>
<proteinExistence type="predicted"/>
<dbReference type="EMBL" id="JAWDES010000004">
    <property type="protein sequence ID" value="MDU0259074.1"/>
    <property type="molecule type" value="Genomic_DNA"/>
</dbReference>
<protein>
    <submittedName>
        <fullName evidence="2">Fimbrillin family protein</fullName>
    </submittedName>
</protein>
<organism evidence="2 3">
    <name type="scientific">Alistipes finegoldii</name>
    <dbReference type="NCBI Taxonomy" id="214856"/>
    <lineage>
        <taxon>Bacteria</taxon>
        <taxon>Pseudomonadati</taxon>
        <taxon>Bacteroidota</taxon>
        <taxon>Bacteroidia</taxon>
        <taxon>Bacteroidales</taxon>
        <taxon>Rikenellaceae</taxon>
        <taxon>Alistipes</taxon>
    </lineage>
</organism>
<dbReference type="RefSeq" id="WP_315975974.1">
    <property type="nucleotide sequence ID" value="NZ_JAWDES010000004.1"/>
</dbReference>
<dbReference type="Proteomes" id="UP001181347">
    <property type="component" value="Unassembled WGS sequence"/>
</dbReference>
<dbReference type="CDD" id="cd13120">
    <property type="entry name" value="BF2867_like_N"/>
    <property type="match status" value="1"/>
</dbReference>
<feature type="region of interest" description="Disordered" evidence="1">
    <location>
        <begin position="300"/>
        <end position="321"/>
    </location>
</feature>
<gene>
    <name evidence="2" type="ORF">RVH17_02935</name>
</gene>
<dbReference type="Pfam" id="PF13149">
    <property type="entry name" value="Mfa_like_1"/>
    <property type="match status" value="1"/>
</dbReference>
<dbReference type="InterPro" id="IPR025049">
    <property type="entry name" value="Mfa-like_1"/>
</dbReference>
<dbReference type="Gene3D" id="2.60.40.2620">
    <property type="entry name" value="Fimbrillin-like"/>
    <property type="match status" value="1"/>
</dbReference>
<feature type="compositionally biased region" description="Basic and acidic residues" evidence="1">
    <location>
        <begin position="302"/>
        <end position="316"/>
    </location>
</feature>
<dbReference type="InterPro" id="IPR042278">
    <property type="entry name" value="Mfa-like_1_N"/>
</dbReference>
<accession>A0AAE4LK25</accession>